<evidence type="ECO:0000256" key="1">
    <source>
        <dbReference type="SAM" id="MobiDB-lite"/>
    </source>
</evidence>
<reference evidence="2" key="3">
    <citation type="submission" date="2023-02" db="EMBL/GenBank/DDBJ databases">
        <title>Proposal of a novel subspecies: Alicyclobacillus hesperidum subspecies aegle.</title>
        <authorList>
            <person name="Goto K."/>
            <person name="Fujii T."/>
            <person name="Yasui K."/>
            <person name="Mochida K."/>
            <person name="Kato-Tanaka Y."/>
            <person name="Morohoshi S."/>
            <person name="An S.Y."/>
            <person name="Kasai H."/>
            <person name="Yokota A."/>
        </authorList>
    </citation>
    <scope>NUCLEOTIDE SEQUENCE</scope>
    <source>
        <strain evidence="2">DSM 12766</strain>
    </source>
</reference>
<gene>
    <name evidence="2" type="ORF">Heshes_20320</name>
    <name evidence="3" type="ORF">SAMN04489725_10876</name>
</gene>
<organism evidence="3 4">
    <name type="scientific">Alicyclobacillus hesperidum</name>
    <dbReference type="NCBI Taxonomy" id="89784"/>
    <lineage>
        <taxon>Bacteria</taxon>
        <taxon>Bacillati</taxon>
        <taxon>Bacillota</taxon>
        <taxon>Bacilli</taxon>
        <taxon>Bacillales</taxon>
        <taxon>Alicyclobacillaceae</taxon>
        <taxon>Alicyclobacillus</taxon>
    </lineage>
</organism>
<dbReference type="RefSeq" id="WP_074693119.1">
    <property type="nucleotide sequence ID" value="NZ_BSRA01000011.1"/>
</dbReference>
<dbReference type="EMBL" id="BSRA01000011">
    <property type="protein sequence ID" value="GLV14348.1"/>
    <property type="molecule type" value="Genomic_DNA"/>
</dbReference>
<sequence length="126" mass="14632">MRHFDDDSHRHRGPRGRHDSHERHKHSGGPQTFRRGRALAFLETLNVRRATLRQQLEQSELQSVHPVIAGELKAIEMVRDEFMAMFDLRESPEQGVDRNEPPHPQQNRPLDEERTSATSSHAEDDV</sequence>
<protein>
    <submittedName>
        <fullName evidence="3">Uncharacterized protein</fullName>
    </submittedName>
</protein>
<proteinExistence type="predicted"/>
<feature type="compositionally biased region" description="Basic and acidic residues" evidence="1">
    <location>
        <begin position="88"/>
        <end position="101"/>
    </location>
</feature>
<accession>A0A1H2UNE7</accession>
<dbReference type="Proteomes" id="UP000182589">
    <property type="component" value="Unassembled WGS sequence"/>
</dbReference>
<dbReference type="EMBL" id="FNOJ01000008">
    <property type="protein sequence ID" value="SDW57600.1"/>
    <property type="molecule type" value="Genomic_DNA"/>
</dbReference>
<feature type="compositionally biased region" description="Basic and acidic residues" evidence="1">
    <location>
        <begin position="109"/>
        <end position="126"/>
    </location>
</feature>
<dbReference type="AlphaFoldDB" id="A0A1H2UNE7"/>
<feature type="region of interest" description="Disordered" evidence="1">
    <location>
        <begin position="88"/>
        <end position="126"/>
    </location>
</feature>
<evidence type="ECO:0000313" key="2">
    <source>
        <dbReference type="EMBL" id="GLV14348.1"/>
    </source>
</evidence>
<dbReference type="Proteomes" id="UP001157137">
    <property type="component" value="Unassembled WGS sequence"/>
</dbReference>
<name>A0A1H2UNE7_9BACL</name>
<keyword evidence="4" id="KW-1185">Reference proteome</keyword>
<feature type="region of interest" description="Disordered" evidence="1">
    <location>
        <begin position="1"/>
        <end position="36"/>
    </location>
</feature>
<evidence type="ECO:0000313" key="4">
    <source>
        <dbReference type="Proteomes" id="UP000182589"/>
    </source>
</evidence>
<reference evidence="4" key="2">
    <citation type="submission" date="2016-10" db="EMBL/GenBank/DDBJ databases">
        <authorList>
            <person name="Varghese N."/>
        </authorList>
    </citation>
    <scope>NUCLEOTIDE SEQUENCE [LARGE SCALE GENOMIC DNA]</scope>
    <source>
        <strain evidence="4">DSM 12489</strain>
    </source>
</reference>
<reference evidence="3" key="1">
    <citation type="submission" date="2016-10" db="EMBL/GenBank/DDBJ databases">
        <authorList>
            <person name="de Groot N.N."/>
        </authorList>
    </citation>
    <scope>NUCLEOTIDE SEQUENCE [LARGE SCALE GENOMIC DNA]</scope>
    <source>
        <strain evidence="3">DSM 12489</strain>
    </source>
</reference>
<evidence type="ECO:0000313" key="3">
    <source>
        <dbReference type="EMBL" id="SDW57600.1"/>
    </source>
</evidence>